<name>A0A1V9G2I3_9BACT</name>
<proteinExistence type="predicted"/>
<evidence type="ECO:0000313" key="3">
    <source>
        <dbReference type="Proteomes" id="UP000192796"/>
    </source>
</evidence>
<evidence type="ECO:0000259" key="1">
    <source>
        <dbReference type="Pfam" id="PF00425"/>
    </source>
</evidence>
<comment type="caution">
    <text evidence="2">The sequence shown here is derived from an EMBL/GenBank/DDBJ whole genome shotgun (WGS) entry which is preliminary data.</text>
</comment>
<dbReference type="Gene3D" id="3.60.120.10">
    <property type="entry name" value="Anthranilate synthase"/>
    <property type="match status" value="1"/>
</dbReference>
<evidence type="ECO:0000313" key="2">
    <source>
        <dbReference type="EMBL" id="OQP64831.1"/>
    </source>
</evidence>
<dbReference type="PRINTS" id="PR00095">
    <property type="entry name" value="ANTSNTHASEI"/>
</dbReference>
<dbReference type="GO" id="GO:0000162">
    <property type="term" value="P:L-tryptophan biosynthetic process"/>
    <property type="evidence" value="ECO:0007669"/>
    <property type="project" value="TreeGrafter"/>
</dbReference>
<accession>A0A1V9G2I3</accession>
<dbReference type="Pfam" id="PF00425">
    <property type="entry name" value="Chorismate_bind"/>
    <property type="match status" value="1"/>
</dbReference>
<sequence>MLSWVNQFNICCFLDNQHYHLPHHSLECMAAAGSVQTLATAAGSAFEQLQQLYAQHGDWLFGHLSYDLKNETDNQASHNADGIGFPDLCFFVPEVVLQLSEQELQIGAFDARHETIFHEICAMEPPGEAGPLAPTPINNRISKEEYIRIIRQLQQHILRGDCYEINFCQEFFAENITIDPVQVYCSLSDTSPNPFAAYYKTGQQYLLCASPERYLKKEGDRILSQPIKGTSQRNLLNAAEDEKSATHLYNSVKDRSENVMIVDLVRNDLSKICEEASVQVEELFGIYSFPQVHQMISTVSGQLRSDIHFIEAIKATFPMGSMTGAPKKRVMELIEQYEQTRRGIFSGAVGYITPEGDFDFNVVIRSIMYNATNKYLSFQAGSAITFYSDPEKEYEECLLKAAAIKKVLGN</sequence>
<dbReference type="PANTHER" id="PTHR11236">
    <property type="entry name" value="AMINOBENZOATE/ANTHRANILATE SYNTHASE"/>
    <property type="match status" value="1"/>
</dbReference>
<keyword evidence="3" id="KW-1185">Reference proteome</keyword>
<dbReference type="STRING" id="1703345.A3860_18925"/>
<dbReference type="Proteomes" id="UP000192796">
    <property type="component" value="Unassembled WGS sequence"/>
</dbReference>
<dbReference type="InterPro" id="IPR015890">
    <property type="entry name" value="Chorismate_C"/>
</dbReference>
<dbReference type="AlphaFoldDB" id="A0A1V9G2I3"/>
<gene>
    <name evidence="2" type="ORF">A3860_18925</name>
</gene>
<dbReference type="GO" id="GO:0046820">
    <property type="term" value="F:4-amino-4-deoxychorismate synthase activity"/>
    <property type="evidence" value="ECO:0007669"/>
    <property type="project" value="TreeGrafter"/>
</dbReference>
<dbReference type="InterPro" id="IPR019999">
    <property type="entry name" value="Anth_synth_I-like"/>
</dbReference>
<dbReference type="SUPFAM" id="SSF56322">
    <property type="entry name" value="ADC synthase"/>
    <property type="match status" value="1"/>
</dbReference>
<reference evidence="2 3" key="1">
    <citation type="submission" date="2016-03" db="EMBL/GenBank/DDBJ databases">
        <title>Niastella vici sp. nov., isolated from farmland soil.</title>
        <authorList>
            <person name="Chen L."/>
            <person name="Wang D."/>
            <person name="Yang S."/>
            <person name="Wang G."/>
        </authorList>
    </citation>
    <scope>NUCLEOTIDE SEQUENCE [LARGE SCALE GENOMIC DNA]</scope>
    <source>
        <strain evidence="2 3">DJ57</strain>
    </source>
</reference>
<protein>
    <submittedName>
        <fullName evidence="2">Aminobenzoate synthetase</fullName>
    </submittedName>
</protein>
<feature type="domain" description="Chorismate-utilising enzyme C-terminal" evidence="1">
    <location>
        <begin position="143"/>
        <end position="400"/>
    </location>
</feature>
<dbReference type="EMBL" id="LVYD01000041">
    <property type="protein sequence ID" value="OQP64831.1"/>
    <property type="molecule type" value="Genomic_DNA"/>
</dbReference>
<dbReference type="RefSeq" id="WP_245843511.1">
    <property type="nucleotide sequence ID" value="NZ_LVYD01000041.1"/>
</dbReference>
<dbReference type="PANTHER" id="PTHR11236:SF50">
    <property type="entry name" value="AMINODEOXYCHORISMATE SYNTHASE COMPONENT 1"/>
    <property type="match status" value="1"/>
</dbReference>
<organism evidence="2 3">
    <name type="scientific">Niastella vici</name>
    <dbReference type="NCBI Taxonomy" id="1703345"/>
    <lineage>
        <taxon>Bacteria</taxon>
        <taxon>Pseudomonadati</taxon>
        <taxon>Bacteroidota</taxon>
        <taxon>Chitinophagia</taxon>
        <taxon>Chitinophagales</taxon>
        <taxon>Chitinophagaceae</taxon>
        <taxon>Niastella</taxon>
    </lineage>
</organism>
<dbReference type="InterPro" id="IPR005801">
    <property type="entry name" value="ADC_synthase"/>
</dbReference>